<sequence length="204" mass="24103">MSKKKIKLYGIDIESDDDQEYVPDEQDISENNKNLSHPKTFNIDEIYSEMKKIDLYQPKVCTKSAQQIVREVLDEQNRVQVKRVKFAGKSFLINDKGEIQEENIEPVQTKQIKQPIGNSMSMKELRESFRYYREVIKKLTNKAKTINSVTKSKLDWKQYTTKEKLETQMEQKRKSGQGVLEKAKFINRTNERVKSIRHNKIKKL</sequence>
<dbReference type="GeneID" id="5025808"/>
<dbReference type="Pfam" id="PF07572">
    <property type="entry name" value="BCNT"/>
    <property type="match status" value="1"/>
</dbReference>
<name>A0CPA9_PARTE</name>
<dbReference type="HOGENOM" id="CLU_1345471_0_0_1"/>
<accession>A0CPA9</accession>
<keyword evidence="3" id="KW-1185">Reference proteome</keyword>
<dbReference type="PROSITE" id="PS51279">
    <property type="entry name" value="BCNT_C"/>
    <property type="match status" value="1"/>
</dbReference>
<dbReference type="InParanoid" id="A0CPA9"/>
<dbReference type="RefSeq" id="XP_001440023.1">
    <property type="nucleotide sequence ID" value="XM_001439986.1"/>
</dbReference>
<organism evidence="2 3">
    <name type="scientific">Paramecium tetraurelia</name>
    <dbReference type="NCBI Taxonomy" id="5888"/>
    <lineage>
        <taxon>Eukaryota</taxon>
        <taxon>Sar</taxon>
        <taxon>Alveolata</taxon>
        <taxon>Ciliophora</taxon>
        <taxon>Intramacronucleata</taxon>
        <taxon>Oligohymenophorea</taxon>
        <taxon>Peniculida</taxon>
        <taxon>Parameciidae</taxon>
        <taxon>Paramecium</taxon>
    </lineage>
</organism>
<dbReference type="EMBL" id="CT868130">
    <property type="protein sequence ID" value="CAK72626.1"/>
    <property type="molecule type" value="Genomic_DNA"/>
</dbReference>
<evidence type="ECO:0000259" key="1">
    <source>
        <dbReference type="PROSITE" id="PS51279"/>
    </source>
</evidence>
<reference evidence="2 3" key="1">
    <citation type="journal article" date="2006" name="Nature">
        <title>Global trends of whole-genome duplications revealed by the ciliate Paramecium tetraurelia.</title>
        <authorList>
            <consortium name="Genoscope"/>
            <person name="Aury J.-M."/>
            <person name="Jaillon O."/>
            <person name="Duret L."/>
            <person name="Noel B."/>
            <person name="Jubin C."/>
            <person name="Porcel B.M."/>
            <person name="Segurens B."/>
            <person name="Daubin V."/>
            <person name="Anthouard V."/>
            <person name="Aiach N."/>
            <person name="Arnaiz O."/>
            <person name="Billaut A."/>
            <person name="Beisson J."/>
            <person name="Blanc I."/>
            <person name="Bouhouche K."/>
            <person name="Camara F."/>
            <person name="Duharcourt S."/>
            <person name="Guigo R."/>
            <person name="Gogendeau D."/>
            <person name="Katinka M."/>
            <person name="Keller A.-M."/>
            <person name="Kissmehl R."/>
            <person name="Klotz C."/>
            <person name="Koll F."/>
            <person name="Le Moue A."/>
            <person name="Lepere C."/>
            <person name="Malinsky S."/>
            <person name="Nowacki M."/>
            <person name="Nowak J.K."/>
            <person name="Plattner H."/>
            <person name="Poulain J."/>
            <person name="Ruiz F."/>
            <person name="Serrano V."/>
            <person name="Zagulski M."/>
            <person name="Dessen P."/>
            <person name="Betermier M."/>
            <person name="Weissenbach J."/>
            <person name="Scarpelli C."/>
            <person name="Schachter V."/>
            <person name="Sperling L."/>
            <person name="Meyer E."/>
            <person name="Cohen J."/>
            <person name="Wincker P."/>
        </authorList>
    </citation>
    <scope>NUCLEOTIDE SEQUENCE [LARGE SCALE GENOMIC DNA]</scope>
    <source>
        <strain evidence="2 3">Stock d4-2</strain>
    </source>
</reference>
<dbReference type="InterPro" id="IPR011421">
    <property type="entry name" value="BCNT-C"/>
</dbReference>
<dbReference type="OMA" id="TQMEQKR"/>
<proteinExistence type="predicted"/>
<feature type="domain" description="BCNT-C" evidence="1">
    <location>
        <begin position="126"/>
        <end position="204"/>
    </location>
</feature>
<evidence type="ECO:0000313" key="2">
    <source>
        <dbReference type="EMBL" id="CAK72626.1"/>
    </source>
</evidence>
<dbReference type="KEGG" id="ptm:GSPATT00009017001"/>
<dbReference type="OrthoDB" id="445677at2759"/>
<dbReference type="eggNOG" id="ENOG502SWET">
    <property type="taxonomic scope" value="Eukaryota"/>
</dbReference>
<gene>
    <name evidence="2" type="ORF">GSPATT00009017001</name>
</gene>
<protein>
    <recommendedName>
        <fullName evidence="1">BCNT-C domain-containing protein</fullName>
    </recommendedName>
</protein>
<dbReference type="Proteomes" id="UP000000600">
    <property type="component" value="Unassembled WGS sequence"/>
</dbReference>
<dbReference type="AlphaFoldDB" id="A0CPA9"/>
<evidence type="ECO:0000313" key="3">
    <source>
        <dbReference type="Proteomes" id="UP000000600"/>
    </source>
</evidence>